<evidence type="ECO:0000259" key="15">
    <source>
        <dbReference type="PROSITE" id="PS50262"/>
    </source>
</evidence>
<dbReference type="PRINTS" id="PR00237">
    <property type="entry name" value="GPCRRHODOPSN"/>
</dbReference>
<evidence type="ECO:0000256" key="10">
    <source>
        <dbReference type="ARBA" id="ARBA00023136"/>
    </source>
</evidence>
<evidence type="ECO:0000313" key="16">
    <source>
        <dbReference type="Ensembl" id="ENSGALP00010002756.1"/>
    </source>
</evidence>
<dbReference type="InterPro" id="IPR017452">
    <property type="entry name" value="GPCR_Rhodpsn_7TM"/>
</dbReference>
<dbReference type="GO" id="GO:0004984">
    <property type="term" value="F:olfactory receptor activity"/>
    <property type="evidence" value="ECO:0000318"/>
    <property type="project" value="GO_Central"/>
</dbReference>
<keyword evidence="9 13" id="KW-0297">G-protein coupled receptor</keyword>
<reference evidence="16" key="3">
    <citation type="submission" date="2025-09" db="UniProtKB">
        <authorList>
            <consortium name="Ensembl"/>
        </authorList>
    </citation>
    <scope>IDENTIFICATION</scope>
    <source>
        <strain evidence="16">broiler</strain>
    </source>
</reference>
<keyword evidence="12 13" id="KW-0807">Transducer</keyword>
<dbReference type="AlphaFoldDB" id="A0A8V0XB25"/>
<evidence type="ECO:0000313" key="17">
    <source>
        <dbReference type="Proteomes" id="UP000000539"/>
    </source>
</evidence>
<evidence type="ECO:0000256" key="7">
    <source>
        <dbReference type="ARBA" id="ARBA00022725"/>
    </source>
</evidence>
<dbReference type="InterPro" id="IPR050516">
    <property type="entry name" value="Olfactory_GPCR"/>
</dbReference>
<dbReference type="FunFam" id="1.20.1070.10:FF:000037">
    <property type="entry name" value="Olfactory receptor"/>
    <property type="match status" value="1"/>
</dbReference>
<dbReference type="PROSITE" id="PS50262">
    <property type="entry name" value="G_PROTEIN_RECEP_F1_2"/>
    <property type="match status" value="1"/>
</dbReference>
<protein>
    <recommendedName>
        <fullName evidence="14">Olfactory receptor</fullName>
    </recommendedName>
</protein>
<keyword evidence="7 14" id="KW-0552">Olfaction</keyword>
<feature type="transmembrane region" description="Helical" evidence="14">
    <location>
        <begin position="115"/>
        <end position="139"/>
    </location>
</feature>
<feature type="transmembrane region" description="Helical" evidence="14">
    <location>
        <begin position="160"/>
        <end position="182"/>
    </location>
</feature>
<comment type="similarity">
    <text evidence="3 13">Belongs to the G-protein coupled receptor 1 family.</text>
</comment>
<evidence type="ECO:0000256" key="12">
    <source>
        <dbReference type="ARBA" id="ARBA00023224"/>
    </source>
</evidence>
<comment type="subcellular location">
    <subcellularLocation>
        <location evidence="2 14">Cell membrane</location>
        <topology evidence="2 14">Multi-pass membrane protein</topology>
    </subcellularLocation>
</comment>
<feature type="transmembrane region" description="Helical" evidence="14">
    <location>
        <begin position="221"/>
        <end position="243"/>
    </location>
</feature>
<dbReference type="PRINTS" id="PR00245">
    <property type="entry name" value="OLFACTORYR"/>
</dbReference>
<organism evidence="16 17">
    <name type="scientific">Gallus gallus</name>
    <name type="common">Chicken</name>
    <dbReference type="NCBI Taxonomy" id="9031"/>
    <lineage>
        <taxon>Eukaryota</taxon>
        <taxon>Metazoa</taxon>
        <taxon>Chordata</taxon>
        <taxon>Craniata</taxon>
        <taxon>Vertebrata</taxon>
        <taxon>Euteleostomi</taxon>
        <taxon>Archelosauria</taxon>
        <taxon>Archosauria</taxon>
        <taxon>Dinosauria</taxon>
        <taxon>Saurischia</taxon>
        <taxon>Theropoda</taxon>
        <taxon>Coelurosauria</taxon>
        <taxon>Aves</taxon>
        <taxon>Neognathae</taxon>
        <taxon>Galloanserae</taxon>
        <taxon>Galliformes</taxon>
        <taxon>Phasianidae</taxon>
        <taxon>Phasianinae</taxon>
        <taxon>Gallus</taxon>
    </lineage>
</organism>
<keyword evidence="4 14" id="KW-1003">Cell membrane</keyword>
<evidence type="ECO:0000256" key="14">
    <source>
        <dbReference type="RuleBase" id="RU363047"/>
    </source>
</evidence>
<dbReference type="SUPFAM" id="SSF81321">
    <property type="entry name" value="Family A G protein-coupled receptor-like"/>
    <property type="match status" value="1"/>
</dbReference>
<evidence type="ECO:0000256" key="8">
    <source>
        <dbReference type="ARBA" id="ARBA00022989"/>
    </source>
</evidence>
<feature type="transmembrane region" description="Helical" evidence="14">
    <location>
        <begin position="50"/>
        <end position="72"/>
    </location>
</feature>
<evidence type="ECO:0000256" key="9">
    <source>
        <dbReference type="ARBA" id="ARBA00023040"/>
    </source>
</evidence>
<dbReference type="GeneTree" id="ENSGT01050000244828"/>
<sequence>MSDYENCLVLSLSSALRTELHTQELQMPNISSISEFLFLALADTRQLQLLHFWLLLGIYLAALLGNGLISTAVACDHRLHTPMYFFLLNLALLDLGCISTTLPKAMANALWHTRAISYAGCAAQTFLFVFLISAEYFLLTMMSYDRYIAICKPLHYGTLLGSRACATMAAAAWGTGVLNALLHTASTFSLPLCQGNAVDQFFCEIPHILKLSCSQSYLREVGLIVFSVLVLFGCFAFILFSYVQIFRAVLRMPSEQGRHKAFSTCLPHLAVVSLFLSTGFFANLRPPSLSSPSLDLMMAFLYSVVPPTLNPLIYSMRNQELRHAVRKMVPWSHFSRDKLLVCLYK</sequence>
<dbReference type="FunFam" id="1.10.1220.70:FF:000001">
    <property type="entry name" value="Olfactory receptor"/>
    <property type="match status" value="1"/>
</dbReference>
<dbReference type="Proteomes" id="UP000000539">
    <property type="component" value="Chromosome 33"/>
</dbReference>
<dbReference type="InterPro" id="IPR000276">
    <property type="entry name" value="GPCR_Rhodpsn"/>
</dbReference>
<dbReference type="GO" id="GO:0004930">
    <property type="term" value="F:G protein-coupled receptor activity"/>
    <property type="evidence" value="ECO:0007669"/>
    <property type="project" value="UniProtKB-KW"/>
</dbReference>
<evidence type="ECO:0000256" key="11">
    <source>
        <dbReference type="ARBA" id="ARBA00023170"/>
    </source>
</evidence>
<evidence type="ECO:0000256" key="6">
    <source>
        <dbReference type="ARBA" id="ARBA00022692"/>
    </source>
</evidence>
<dbReference type="GO" id="GO:0005549">
    <property type="term" value="F:odorant binding"/>
    <property type="evidence" value="ECO:0000318"/>
    <property type="project" value="GO_Central"/>
</dbReference>
<evidence type="ECO:0000256" key="2">
    <source>
        <dbReference type="ARBA" id="ARBA00004651"/>
    </source>
</evidence>
<comment type="function">
    <text evidence="1">Odorant receptor.</text>
</comment>
<evidence type="ECO:0000256" key="5">
    <source>
        <dbReference type="ARBA" id="ARBA00022606"/>
    </source>
</evidence>
<keyword evidence="5 14" id="KW-0716">Sensory transduction</keyword>
<evidence type="ECO:0000256" key="3">
    <source>
        <dbReference type="ARBA" id="ARBA00010663"/>
    </source>
</evidence>
<dbReference type="PANTHER" id="PTHR26452">
    <property type="entry name" value="OLFACTORY RECEPTOR"/>
    <property type="match status" value="1"/>
</dbReference>
<name>A0A8V0XB25_CHICK</name>
<dbReference type="InterPro" id="IPR000725">
    <property type="entry name" value="Olfact_rcpt"/>
</dbReference>
<reference evidence="16" key="1">
    <citation type="submission" date="2020-11" db="EMBL/GenBank/DDBJ databases">
        <title>Gallus gallus (Chicken) genome, bGalGal1, GRCg7b, maternal haplotype autosomes + Z &amp; W.</title>
        <authorList>
            <person name="Warren W."/>
            <person name="Formenti G."/>
            <person name="Fedrigo O."/>
            <person name="Haase B."/>
            <person name="Mountcastle J."/>
            <person name="Balacco J."/>
            <person name="Tracey A."/>
            <person name="Schneider V."/>
            <person name="Okimoto R."/>
            <person name="Cheng H."/>
            <person name="Hawken R."/>
            <person name="Howe K."/>
            <person name="Jarvis E.D."/>
        </authorList>
    </citation>
    <scope>NUCLEOTIDE SEQUENCE [LARGE SCALE GENOMIC DNA]</scope>
    <source>
        <strain evidence="16">Broiler</strain>
    </source>
</reference>
<dbReference type="Gene3D" id="1.20.1070.10">
    <property type="entry name" value="Rhodopsin 7-helix transmembrane proteins"/>
    <property type="match status" value="1"/>
</dbReference>
<dbReference type="Pfam" id="PF13853">
    <property type="entry name" value="7tm_4"/>
    <property type="match status" value="1"/>
</dbReference>
<feature type="domain" description="G-protein coupled receptors family 1 profile" evidence="15">
    <location>
        <begin position="65"/>
        <end position="314"/>
    </location>
</feature>
<dbReference type="CDD" id="cd15227">
    <property type="entry name" value="7tmA_OR14-like"/>
    <property type="match status" value="1"/>
</dbReference>
<keyword evidence="17" id="KW-1185">Reference proteome</keyword>
<evidence type="ECO:0000256" key="4">
    <source>
        <dbReference type="ARBA" id="ARBA00022475"/>
    </source>
</evidence>
<keyword evidence="6 13" id="KW-0812">Transmembrane</keyword>
<dbReference type="PROSITE" id="PS00237">
    <property type="entry name" value="G_PROTEIN_RECEP_F1_1"/>
    <property type="match status" value="1"/>
</dbReference>
<keyword evidence="10 14" id="KW-0472">Membrane</keyword>
<feature type="transmembrane region" description="Helical" evidence="14">
    <location>
        <begin position="296"/>
        <end position="314"/>
    </location>
</feature>
<feature type="transmembrane region" description="Helical" evidence="14">
    <location>
        <begin position="264"/>
        <end position="284"/>
    </location>
</feature>
<keyword evidence="11 13" id="KW-0675">Receptor</keyword>
<proteinExistence type="inferred from homology"/>
<dbReference type="GO" id="GO:0005886">
    <property type="term" value="C:plasma membrane"/>
    <property type="evidence" value="ECO:0007669"/>
    <property type="project" value="UniProtKB-SubCell"/>
</dbReference>
<evidence type="ECO:0000256" key="1">
    <source>
        <dbReference type="ARBA" id="ARBA00002936"/>
    </source>
</evidence>
<dbReference type="Ensembl" id="ENSGALT00010004533.1">
    <property type="protein sequence ID" value="ENSGALP00010002756.1"/>
    <property type="gene ID" value="ENSGALG00010002000.1"/>
</dbReference>
<keyword evidence="8 14" id="KW-1133">Transmembrane helix</keyword>
<reference evidence="16" key="2">
    <citation type="submission" date="2025-08" db="UniProtKB">
        <authorList>
            <consortium name="Ensembl"/>
        </authorList>
    </citation>
    <scope>IDENTIFICATION</scope>
    <source>
        <strain evidence="16">broiler</strain>
    </source>
</reference>
<feature type="transmembrane region" description="Helical" evidence="14">
    <location>
        <begin position="84"/>
        <end position="103"/>
    </location>
</feature>
<evidence type="ECO:0000256" key="13">
    <source>
        <dbReference type="RuleBase" id="RU000688"/>
    </source>
</evidence>
<accession>A0A8V0XB25</accession>